<reference evidence="2" key="1">
    <citation type="submission" date="2021-01" db="EMBL/GenBank/DDBJ databases">
        <title>Whole genome shotgun sequence of Dactylosporangium siamense NBRC 106093.</title>
        <authorList>
            <person name="Komaki H."/>
            <person name="Tamura T."/>
        </authorList>
    </citation>
    <scope>NUCLEOTIDE SEQUENCE</scope>
    <source>
        <strain evidence="2">NBRC 106093</strain>
    </source>
</reference>
<sequence length="296" mass="30958">MTQQRSTRDGAAGAPPGSPVVDGPPTLTSVTIDWMTAVRIAADLAEHGGDGAYVVELLAGPLSGVDPATARPDHLLIRAALLYARAVDPSPDPAPVATSGASPGPVADDVAWARYAYRAARTLHSIDHSTAIEATETLALVLTSRDQHSEAYALRRDVIQLHLDRGDVDAHLVARITLAAHLHDMGRCGEAIRDATAAWQQWSTRHDPTDPVSEPTALQVASMLLACGRTDETVAVIDAADLNLGADTDAAGAVSGARDEFLTMLAASQIVHRVVCARRLDRTLIAAAAAGDDRGA</sequence>
<proteinExistence type="predicted"/>
<protein>
    <submittedName>
        <fullName evidence="2">Uncharacterized protein</fullName>
    </submittedName>
</protein>
<comment type="caution">
    <text evidence="2">The sequence shown here is derived from an EMBL/GenBank/DDBJ whole genome shotgun (WGS) entry which is preliminary data.</text>
</comment>
<dbReference type="Proteomes" id="UP000660611">
    <property type="component" value="Unassembled WGS sequence"/>
</dbReference>
<name>A0A919UER8_9ACTN</name>
<evidence type="ECO:0000313" key="3">
    <source>
        <dbReference type="Proteomes" id="UP000660611"/>
    </source>
</evidence>
<dbReference type="InterPro" id="IPR011990">
    <property type="entry name" value="TPR-like_helical_dom_sf"/>
</dbReference>
<organism evidence="2 3">
    <name type="scientific">Dactylosporangium siamense</name>
    <dbReference type="NCBI Taxonomy" id="685454"/>
    <lineage>
        <taxon>Bacteria</taxon>
        <taxon>Bacillati</taxon>
        <taxon>Actinomycetota</taxon>
        <taxon>Actinomycetes</taxon>
        <taxon>Micromonosporales</taxon>
        <taxon>Micromonosporaceae</taxon>
        <taxon>Dactylosporangium</taxon>
    </lineage>
</organism>
<dbReference type="EMBL" id="BONQ01000194">
    <property type="protein sequence ID" value="GIG52887.1"/>
    <property type="molecule type" value="Genomic_DNA"/>
</dbReference>
<dbReference type="Gene3D" id="1.25.40.10">
    <property type="entry name" value="Tetratricopeptide repeat domain"/>
    <property type="match status" value="1"/>
</dbReference>
<gene>
    <name evidence="2" type="ORF">Dsi01nite_109280</name>
</gene>
<evidence type="ECO:0000313" key="2">
    <source>
        <dbReference type="EMBL" id="GIG52887.1"/>
    </source>
</evidence>
<dbReference type="SUPFAM" id="SSF48452">
    <property type="entry name" value="TPR-like"/>
    <property type="match status" value="1"/>
</dbReference>
<dbReference type="AlphaFoldDB" id="A0A919UER8"/>
<keyword evidence="3" id="KW-1185">Reference proteome</keyword>
<accession>A0A919UER8</accession>
<feature type="region of interest" description="Disordered" evidence="1">
    <location>
        <begin position="1"/>
        <end position="25"/>
    </location>
</feature>
<evidence type="ECO:0000256" key="1">
    <source>
        <dbReference type="SAM" id="MobiDB-lite"/>
    </source>
</evidence>